<dbReference type="RefSeq" id="WP_346247270.1">
    <property type="nucleotide sequence ID" value="NZ_JBDIZK010000008.1"/>
</dbReference>
<dbReference type="Proteomes" id="UP001427805">
    <property type="component" value="Unassembled WGS sequence"/>
</dbReference>
<evidence type="ECO:0000313" key="1">
    <source>
        <dbReference type="EMBL" id="MEN3748251.1"/>
    </source>
</evidence>
<gene>
    <name evidence="1" type="ORF">TPR58_13830</name>
</gene>
<sequence length="52" mass="5546">MIPRDTHALAAELRACAERASDQERADLLLLVAGYELLADAADPERGPDPSA</sequence>
<evidence type="ECO:0000313" key="2">
    <source>
        <dbReference type="Proteomes" id="UP001427805"/>
    </source>
</evidence>
<proteinExistence type="predicted"/>
<dbReference type="EMBL" id="JBDIZK010000008">
    <property type="protein sequence ID" value="MEN3748251.1"/>
    <property type="molecule type" value="Genomic_DNA"/>
</dbReference>
<reference evidence="1 2" key="1">
    <citation type="submission" date="2024-05" db="EMBL/GenBank/DDBJ databases">
        <title>Sphingomonas sp. HF-S3 16S ribosomal RNA gene Genome sequencing and assembly.</title>
        <authorList>
            <person name="Lee H."/>
        </authorList>
    </citation>
    <scope>NUCLEOTIDE SEQUENCE [LARGE SCALE GENOMIC DNA]</scope>
    <source>
        <strain evidence="1 2">HF-S3</strain>
    </source>
</reference>
<comment type="caution">
    <text evidence="1">The sequence shown here is derived from an EMBL/GenBank/DDBJ whole genome shotgun (WGS) entry which is preliminary data.</text>
</comment>
<organism evidence="1 2">
    <name type="scientific">Sphingomonas rustica</name>
    <dbReference type="NCBI Taxonomy" id="3103142"/>
    <lineage>
        <taxon>Bacteria</taxon>
        <taxon>Pseudomonadati</taxon>
        <taxon>Pseudomonadota</taxon>
        <taxon>Alphaproteobacteria</taxon>
        <taxon>Sphingomonadales</taxon>
        <taxon>Sphingomonadaceae</taxon>
        <taxon>Sphingomonas</taxon>
    </lineage>
</organism>
<accession>A0ABV0BBY0</accession>
<protein>
    <submittedName>
        <fullName evidence="1">Uncharacterized protein</fullName>
    </submittedName>
</protein>
<name>A0ABV0BBY0_9SPHN</name>
<keyword evidence="2" id="KW-1185">Reference proteome</keyword>